<accession>A0ABV9RTX9</accession>
<dbReference type="Proteomes" id="UP001595909">
    <property type="component" value="Unassembled WGS sequence"/>
</dbReference>
<keyword evidence="3" id="KW-1185">Reference proteome</keyword>
<name>A0ABV9RTX9_9PSEU</name>
<organism evidence="2 3">
    <name type="scientific">Actinomycetospora chibensis</name>
    <dbReference type="NCBI Taxonomy" id="663606"/>
    <lineage>
        <taxon>Bacteria</taxon>
        <taxon>Bacillati</taxon>
        <taxon>Actinomycetota</taxon>
        <taxon>Actinomycetes</taxon>
        <taxon>Pseudonocardiales</taxon>
        <taxon>Pseudonocardiaceae</taxon>
        <taxon>Actinomycetospora</taxon>
    </lineage>
</organism>
<dbReference type="Pfam" id="PF11239">
    <property type="entry name" value="DUF3040"/>
    <property type="match status" value="1"/>
</dbReference>
<dbReference type="RefSeq" id="WP_274189520.1">
    <property type="nucleotide sequence ID" value="NZ_BAABHN010000050.1"/>
</dbReference>
<sequence length="98" mass="10852">MLDDREQYILRDIQRHIEASDPKLARLARREQGHRTYWLSIASLVMGVVLGVALAALGPVGAGLTLITLGAVPMSVWHWRRPGTASPLQSAQIQERRG</sequence>
<evidence type="ECO:0000256" key="1">
    <source>
        <dbReference type="SAM" id="Phobius"/>
    </source>
</evidence>
<reference evidence="3" key="1">
    <citation type="journal article" date="2019" name="Int. J. Syst. Evol. Microbiol.">
        <title>The Global Catalogue of Microorganisms (GCM) 10K type strain sequencing project: providing services to taxonomists for standard genome sequencing and annotation.</title>
        <authorList>
            <consortium name="The Broad Institute Genomics Platform"/>
            <consortium name="The Broad Institute Genome Sequencing Center for Infectious Disease"/>
            <person name="Wu L."/>
            <person name="Ma J."/>
        </authorList>
    </citation>
    <scope>NUCLEOTIDE SEQUENCE [LARGE SCALE GENOMIC DNA]</scope>
    <source>
        <strain evidence="3">CCUG 50347</strain>
    </source>
</reference>
<gene>
    <name evidence="2" type="ORF">ACFPEL_24465</name>
</gene>
<feature type="transmembrane region" description="Helical" evidence="1">
    <location>
        <begin position="36"/>
        <end position="56"/>
    </location>
</feature>
<feature type="transmembrane region" description="Helical" evidence="1">
    <location>
        <begin position="62"/>
        <end position="79"/>
    </location>
</feature>
<proteinExistence type="predicted"/>
<keyword evidence="1" id="KW-0472">Membrane</keyword>
<evidence type="ECO:0000313" key="2">
    <source>
        <dbReference type="EMBL" id="MFC4835587.1"/>
    </source>
</evidence>
<dbReference type="EMBL" id="JBHSIM010000050">
    <property type="protein sequence ID" value="MFC4835587.1"/>
    <property type="molecule type" value="Genomic_DNA"/>
</dbReference>
<protein>
    <submittedName>
        <fullName evidence="2">DUF3040 domain-containing protein</fullName>
    </submittedName>
</protein>
<dbReference type="InterPro" id="IPR021401">
    <property type="entry name" value="DUF3040"/>
</dbReference>
<comment type="caution">
    <text evidence="2">The sequence shown here is derived from an EMBL/GenBank/DDBJ whole genome shotgun (WGS) entry which is preliminary data.</text>
</comment>
<keyword evidence="1" id="KW-1133">Transmembrane helix</keyword>
<evidence type="ECO:0000313" key="3">
    <source>
        <dbReference type="Proteomes" id="UP001595909"/>
    </source>
</evidence>
<keyword evidence="1" id="KW-0812">Transmembrane</keyword>